<name>A0AAV1B6X5_VICFA</name>
<dbReference type="Proteomes" id="UP001157006">
    <property type="component" value="Chromosome 6"/>
</dbReference>
<accession>A0AAV1B6X5</accession>
<keyword evidence="3" id="KW-1185">Reference proteome</keyword>
<dbReference type="AlphaFoldDB" id="A0AAV1B6X5"/>
<evidence type="ECO:0000313" key="3">
    <source>
        <dbReference type="Proteomes" id="UP001157006"/>
    </source>
</evidence>
<sequence>MRILRDEPFIRKLKAPWDINEEVVLVPSITSDSLQIKESVDEAKTSAPEECDLEITSKHKPDPMTPIGKRYFPRGSSESTTLESFYDGELSSNNLKKTIKLEKSD</sequence>
<protein>
    <submittedName>
        <fullName evidence="2">Uncharacterized protein</fullName>
    </submittedName>
</protein>
<evidence type="ECO:0000256" key="1">
    <source>
        <dbReference type="SAM" id="MobiDB-lite"/>
    </source>
</evidence>
<reference evidence="2 3" key="1">
    <citation type="submission" date="2023-01" db="EMBL/GenBank/DDBJ databases">
        <authorList>
            <person name="Kreplak J."/>
        </authorList>
    </citation>
    <scope>NUCLEOTIDE SEQUENCE [LARGE SCALE GENOMIC DNA]</scope>
</reference>
<feature type="region of interest" description="Disordered" evidence="1">
    <location>
        <begin position="56"/>
        <end position="77"/>
    </location>
</feature>
<organism evidence="2 3">
    <name type="scientific">Vicia faba</name>
    <name type="common">Broad bean</name>
    <name type="synonym">Faba vulgaris</name>
    <dbReference type="NCBI Taxonomy" id="3906"/>
    <lineage>
        <taxon>Eukaryota</taxon>
        <taxon>Viridiplantae</taxon>
        <taxon>Streptophyta</taxon>
        <taxon>Embryophyta</taxon>
        <taxon>Tracheophyta</taxon>
        <taxon>Spermatophyta</taxon>
        <taxon>Magnoliopsida</taxon>
        <taxon>eudicotyledons</taxon>
        <taxon>Gunneridae</taxon>
        <taxon>Pentapetalae</taxon>
        <taxon>rosids</taxon>
        <taxon>fabids</taxon>
        <taxon>Fabales</taxon>
        <taxon>Fabaceae</taxon>
        <taxon>Papilionoideae</taxon>
        <taxon>50 kb inversion clade</taxon>
        <taxon>NPAAA clade</taxon>
        <taxon>Hologalegina</taxon>
        <taxon>IRL clade</taxon>
        <taxon>Fabeae</taxon>
        <taxon>Vicia</taxon>
    </lineage>
</organism>
<dbReference type="EMBL" id="OX451741">
    <property type="protein sequence ID" value="CAI8618376.1"/>
    <property type="molecule type" value="Genomic_DNA"/>
</dbReference>
<proteinExistence type="predicted"/>
<evidence type="ECO:0000313" key="2">
    <source>
        <dbReference type="EMBL" id="CAI8618376.1"/>
    </source>
</evidence>
<gene>
    <name evidence="2" type="ORF">VFH_VI119880</name>
</gene>